<dbReference type="FunFam" id="1.10.1580.10:FF:000002">
    <property type="entry name" value="Guanine nucleotide-binding protein-like 3 (nucleolar)-like"/>
    <property type="match status" value="1"/>
</dbReference>
<dbReference type="InterPro" id="IPR046347">
    <property type="entry name" value="bZIP_sf"/>
</dbReference>
<dbReference type="InterPro" id="IPR004827">
    <property type="entry name" value="bZIP"/>
</dbReference>
<evidence type="ECO:0000256" key="2">
    <source>
        <dbReference type="ARBA" id="ARBA00022741"/>
    </source>
</evidence>
<evidence type="ECO:0000256" key="4">
    <source>
        <dbReference type="ARBA" id="ARBA00023134"/>
    </source>
</evidence>
<dbReference type="EMBL" id="JACAZI010000004">
    <property type="protein sequence ID" value="KAF7361951.1"/>
    <property type="molecule type" value="Genomic_DNA"/>
</dbReference>
<feature type="region of interest" description="Disordered" evidence="6">
    <location>
        <begin position="1"/>
        <end position="51"/>
    </location>
</feature>
<comment type="subcellular location">
    <subcellularLocation>
        <location evidence="1">Nucleus</location>
    </subcellularLocation>
</comment>
<dbReference type="PROSITE" id="PS00036">
    <property type="entry name" value="BZIP_BASIC"/>
    <property type="match status" value="1"/>
</dbReference>
<dbReference type="AlphaFoldDB" id="A0A8H6YNJ7"/>
<feature type="domain" description="CP-type G" evidence="7">
    <location>
        <begin position="84"/>
        <end position="251"/>
    </location>
</feature>
<dbReference type="Gene3D" id="3.40.50.300">
    <property type="entry name" value="P-loop containing nucleotide triphosphate hydrolases"/>
    <property type="match status" value="1"/>
</dbReference>
<dbReference type="GO" id="GO:0005525">
    <property type="term" value="F:GTP binding"/>
    <property type="evidence" value="ECO:0007669"/>
    <property type="project" value="UniProtKB-KW"/>
</dbReference>
<evidence type="ECO:0000256" key="3">
    <source>
        <dbReference type="ARBA" id="ARBA00023054"/>
    </source>
</evidence>
<dbReference type="PANTHER" id="PTHR11089">
    <property type="entry name" value="GTP-BINDING PROTEIN-RELATED"/>
    <property type="match status" value="1"/>
</dbReference>
<keyword evidence="9" id="KW-1185">Reference proteome</keyword>
<dbReference type="SUPFAM" id="SSF52540">
    <property type="entry name" value="P-loop containing nucleoside triphosphate hydrolases"/>
    <property type="match status" value="1"/>
</dbReference>
<keyword evidence="5" id="KW-0539">Nucleus</keyword>
<feature type="compositionally biased region" description="Basic and acidic residues" evidence="6">
    <location>
        <begin position="463"/>
        <end position="472"/>
    </location>
</feature>
<accession>A0A8H6YNJ7</accession>
<dbReference type="InterPro" id="IPR006073">
    <property type="entry name" value="GTP-bd"/>
</dbReference>
<dbReference type="PROSITE" id="PS51721">
    <property type="entry name" value="G_CP"/>
    <property type="match status" value="1"/>
</dbReference>
<name>A0A8H6YNJ7_9AGAR</name>
<feature type="compositionally biased region" description="Pro residues" evidence="6">
    <location>
        <begin position="433"/>
        <end position="442"/>
    </location>
</feature>
<dbReference type="InterPro" id="IPR030378">
    <property type="entry name" value="G_CP_dom"/>
</dbReference>
<dbReference type="OrthoDB" id="444945at2759"/>
<gene>
    <name evidence="8" type="ORF">MVEN_00540100</name>
</gene>
<keyword evidence="2" id="KW-0547">Nucleotide-binding</keyword>
<dbReference type="Gene3D" id="1.10.1580.10">
    <property type="match status" value="1"/>
</dbReference>
<proteinExistence type="predicted"/>
<sequence length="732" mass="79840">MAAKSSRKTIVPLRSKLKKDPGIPRLPDIKVRNAEKNKARAPQPRFDPDAVMASEPSLFTLTNMPDEEPSTSEKTKEQMRRHYLRTLHKVIDQSDIVILVLDARDPEGCRSRLVEEEVRRRESEGKKLVFVLNKVDLIPHANAQAWLKHLRHSTPTLPFKSPSSAQHQRTNISSSTAPALIKLLKAYKPSAGSITIGVVGYPNVGKSSLINCLKRSKVCAVAAQPGHTKDLQSVQLERGMRIVDSPGVVFDDEDDKAANILLRNVVKVEDVNDPIAVVEEILARTPPATMQKLYNLPEFESTIHFLTMLALSSGRLLKGGTPDLTSTARQILTDWNHQKIPYFSEPPAVHPSSIPSTVGSGATAMIAPGAEQVGQAQILSEFSAPFSLPGLFDSADAGAFGPGSGDVAMDADEDGDVFVDAMDEDEFAMQADAPPPPPPNPNPRKRARSPSPSPFPFQSTELPVHDGNEKYAHRQPKRMRKAHATLAEERERNPLGRAVLKKEAKRARKAARNAARGPKGMEVDDVELGGTFMAPGHSPAALSARTSHVPKAKDAPNKSRPKSEPSPAYDPPHSNHASQRHPPTLPVFRLFPPRACLPKTLPPPQDDSQQQASQSPPPNPQSGRTLSSSKRAEQNRKAQRAFRERRDQHVKSLESRSQLLDAALASADEANRRWEECRVLVDQLRVENAALRAALTQQAQLLPPGALSQPVALNNHGAHLEETEAANGPGGA</sequence>
<evidence type="ECO:0000313" key="8">
    <source>
        <dbReference type="EMBL" id="KAF7361951.1"/>
    </source>
</evidence>
<evidence type="ECO:0000313" key="9">
    <source>
        <dbReference type="Proteomes" id="UP000620124"/>
    </source>
</evidence>
<evidence type="ECO:0000256" key="5">
    <source>
        <dbReference type="ARBA" id="ARBA00023242"/>
    </source>
</evidence>
<feature type="compositionally biased region" description="Basic residues" evidence="6">
    <location>
        <begin position="473"/>
        <end position="483"/>
    </location>
</feature>
<dbReference type="SUPFAM" id="SSF57959">
    <property type="entry name" value="Leucine zipper domain"/>
    <property type="match status" value="1"/>
</dbReference>
<reference evidence="8" key="1">
    <citation type="submission" date="2020-05" db="EMBL/GenBank/DDBJ databases">
        <title>Mycena genomes resolve the evolution of fungal bioluminescence.</title>
        <authorList>
            <person name="Tsai I.J."/>
        </authorList>
    </citation>
    <scope>NUCLEOTIDE SEQUENCE</scope>
    <source>
        <strain evidence="8">CCC161011</strain>
    </source>
</reference>
<feature type="compositionally biased region" description="Basic and acidic residues" evidence="6">
    <location>
        <begin position="630"/>
        <end position="653"/>
    </location>
</feature>
<dbReference type="GO" id="GO:0003700">
    <property type="term" value="F:DNA-binding transcription factor activity"/>
    <property type="evidence" value="ECO:0007669"/>
    <property type="project" value="InterPro"/>
</dbReference>
<comment type="caution">
    <text evidence="8">The sequence shown here is derived from an EMBL/GenBank/DDBJ whole genome shotgun (WGS) entry which is preliminary data.</text>
</comment>
<evidence type="ECO:0000256" key="1">
    <source>
        <dbReference type="ARBA" id="ARBA00004123"/>
    </source>
</evidence>
<keyword evidence="4" id="KW-0342">GTP-binding</keyword>
<dbReference type="PRINTS" id="PR00326">
    <property type="entry name" value="GTP1OBG"/>
</dbReference>
<feature type="region of interest" description="Disordered" evidence="6">
    <location>
        <begin position="429"/>
        <end position="653"/>
    </location>
</feature>
<organism evidence="8 9">
    <name type="scientific">Mycena venus</name>
    <dbReference type="NCBI Taxonomy" id="2733690"/>
    <lineage>
        <taxon>Eukaryota</taxon>
        <taxon>Fungi</taxon>
        <taxon>Dikarya</taxon>
        <taxon>Basidiomycota</taxon>
        <taxon>Agaricomycotina</taxon>
        <taxon>Agaricomycetes</taxon>
        <taxon>Agaricomycetidae</taxon>
        <taxon>Agaricales</taxon>
        <taxon>Marasmiineae</taxon>
        <taxon>Mycenaceae</taxon>
        <taxon>Mycena</taxon>
    </lineage>
</organism>
<dbReference type="Proteomes" id="UP000620124">
    <property type="component" value="Unassembled WGS sequence"/>
</dbReference>
<dbReference type="Gene3D" id="1.20.5.170">
    <property type="match status" value="1"/>
</dbReference>
<protein>
    <submittedName>
        <fullName evidence="8">Proteophosphoglycan ppg4</fullName>
    </submittedName>
</protein>
<dbReference type="PANTHER" id="PTHR11089:SF30">
    <property type="entry name" value="GUANINE NUCLEOTIDE-BINDING PROTEIN-LIKE 3 HOMOLOG"/>
    <property type="match status" value="1"/>
</dbReference>
<dbReference type="GO" id="GO:0005730">
    <property type="term" value="C:nucleolus"/>
    <property type="evidence" value="ECO:0007669"/>
    <property type="project" value="TreeGrafter"/>
</dbReference>
<dbReference type="Pfam" id="PF01926">
    <property type="entry name" value="MMR_HSR1"/>
    <property type="match status" value="1"/>
</dbReference>
<dbReference type="CDD" id="cd14688">
    <property type="entry name" value="bZIP_YAP"/>
    <property type="match status" value="1"/>
</dbReference>
<evidence type="ECO:0000259" key="7">
    <source>
        <dbReference type="PROSITE" id="PS51721"/>
    </source>
</evidence>
<dbReference type="InterPro" id="IPR027417">
    <property type="entry name" value="P-loop_NTPase"/>
</dbReference>
<dbReference type="InterPro" id="IPR023179">
    <property type="entry name" value="GTP-bd_ortho_bundle_sf"/>
</dbReference>
<keyword evidence="3" id="KW-0175">Coiled coil</keyword>
<feature type="compositionally biased region" description="Basic and acidic residues" evidence="6">
    <location>
        <begin position="551"/>
        <end position="563"/>
    </location>
</feature>
<dbReference type="InterPro" id="IPR050755">
    <property type="entry name" value="TRAFAC_YlqF/YawG_RiboMat"/>
</dbReference>
<feature type="compositionally biased region" description="Basic and acidic residues" evidence="6">
    <location>
        <begin position="18"/>
        <end position="38"/>
    </location>
</feature>
<evidence type="ECO:0000256" key="6">
    <source>
        <dbReference type="SAM" id="MobiDB-lite"/>
    </source>
</evidence>